<dbReference type="InterPro" id="IPR000719">
    <property type="entry name" value="Prot_kinase_dom"/>
</dbReference>
<dbReference type="PROSITE" id="PS50011">
    <property type="entry name" value="PROTEIN_KINASE_DOM"/>
    <property type="match status" value="1"/>
</dbReference>
<dbReference type="EC" id="2.7.11.1" evidence="1"/>
<feature type="compositionally biased region" description="Basic and acidic residues" evidence="9">
    <location>
        <begin position="43"/>
        <end position="113"/>
    </location>
</feature>
<gene>
    <name evidence="11" type="ORF">PHLCEN_2v12024</name>
</gene>
<evidence type="ECO:0000256" key="6">
    <source>
        <dbReference type="ARBA" id="ARBA00022840"/>
    </source>
</evidence>
<dbReference type="GO" id="GO:0005524">
    <property type="term" value="F:ATP binding"/>
    <property type="evidence" value="ECO:0007669"/>
    <property type="project" value="UniProtKB-UniRule"/>
</dbReference>
<dbReference type="SMART" id="SM00220">
    <property type="entry name" value="S_TKc"/>
    <property type="match status" value="1"/>
</dbReference>
<dbReference type="OrthoDB" id="9332038at2759"/>
<evidence type="ECO:0000256" key="3">
    <source>
        <dbReference type="ARBA" id="ARBA00022679"/>
    </source>
</evidence>
<dbReference type="CDD" id="cd14135">
    <property type="entry name" value="STKc_PRP4"/>
    <property type="match status" value="1"/>
</dbReference>
<name>A0A2R6NIB9_9APHY</name>
<evidence type="ECO:0000259" key="10">
    <source>
        <dbReference type="PROSITE" id="PS50011"/>
    </source>
</evidence>
<dbReference type="EMBL" id="MLYV02001214">
    <property type="protein sequence ID" value="PSR72109.1"/>
    <property type="molecule type" value="Genomic_DNA"/>
</dbReference>
<dbReference type="InterPro" id="IPR008271">
    <property type="entry name" value="Ser/Thr_kinase_AS"/>
</dbReference>
<feature type="compositionally biased region" description="Low complexity" evidence="9">
    <location>
        <begin position="224"/>
        <end position="243"/>
    </location>
</feature>
<feature type="binding site" evidence="8">
    <location>
        <position position="430"/>
    </location>
    <ligand>
        <name>ATP</name>
        <dbReference type="ChEBI" id="CHEBI:30616"/>
    </ligand>
</feature>
<dbReference type="GO" id="GO:0045292">
    <property type="term" value="P:mRNA cis splicing, via spliceosome"/>
    <property type="evidence" value="ECO:0007669"/>
    <property type="project" value="InterPro"/>
</dbReference>
<dbReference type="InterPro" id="IPR011009">
    <property type="entry name" value="Kinase-like_dom_sf"/>
</dbReference>
<comment type="similarity">
    <text evidence="7">Belongs to the protein kinase superfamily. CMGC Ser/Thr protein kinase family.</text>
</comment>
<reference evidence="11 12" key="1">
    <citation type="submission" date="2018-02" db="EMBL/GenBank/DDBJ databases">
        <title>Genome sequence of the basidiomycete white-rot fungus Phlebia centrifuga.</title>
        <authorList>
            <person name="Granchi Z."/>
            <person name="Peng M."/>
            <person name="de Vries R.P."/>
            <person name="Hilden K."/>
            <person name="Makela M.R."/>
            <person name="Grigoriev I."/>
            <person name="Riley R."/>
        </authorList>
    </citation>
    <scope>NUCLEOTIDE SEQUENCE [LARGE SCALE GENOMIC DNA]</scope>
    <source>
        <strain evidence="11 12">FBCC195</strain>
    </source>
</reference>
<dbReference type="PROSITE" id="PS00108">
    <property type="entry name" value="PROTEIN_KINASE_ST"/>
    <property type="match status" value="1"/>
</dbReference>
<keyword evidence="2" id="KW-0723">Serine/threonine-protein kinase</keyword>
<sequence length="720" mass="80553">MTNVPSGSKRPWAGGNDSDTRKRARDDSRDWRDVHLSSPRGKPLSEGRDSADRRRNDYHAHSRDHDHRRSSDHGRDRRDERDRRRDRSRDRERDRERDYYSRRDDSRREDGGRRSRSRSGGPRHSNGHVNGHAPVTKDESEKEEGEISPRPSPTHNPPLKSTPVLPSSIPPAPVTELELDLPVPPPSVEETLAARRAKRQAILAKYAGTTSITTSQTASPSPGPSSVVEPPPVSSVSDAPSQPYSVPATPGVSSASAYASKRESISVSPTPALFALAKEGQEEDVQVKAQEEEGNREQISAADYDPSLDRREDEQKRVRGVPEETSADIEMVEEEEEDDVEDMFAVVTAEKKKVKRVKRVMKPSAPALITTTLDSAADPEGYYQVILGEQLDGARYQVFSSLGKGMFANVVKARVLHGEVGEAGKEVAIKIIRCQESMYRAGQKEVQILNKLKQADPDDKKHIVRLERTFEHRGHLCLVFESMSMNLRDVVKRFGKDVGLNIRAVRAYAHQLFLAMGLLKKCNIMHADIKPDNILVNEQKTLLKLCDLGSASDASENDITPYLVSRFYRAPEIILGVPYDPALDIWSIGCTLYELYTGKILFPGRSNNQMLLLMMELKGRFNTKMIKKAKFGDVFFDDLGAFQSVEMDRVTGSDVVRKVHITKPSRDLRARLMPSASAKLKDDESKLLTSFVDLLDKCLALDPAKRITPKEALVHPFIRG</sequence>
<evidence type="ECO:0000256" key="1">
    <source>
        <dbReference type="ARBA" id="ARBA00012513"/>
    </source>
</evidence>
<evidence type="ECO:0000256" key="2">
    <source>
        <dbReference type="ARBA" id="ARBA00022527"/>
    </source>
</evidence>
<dbReference type="PROSITE" id="PS00107">
    <property type="entry name" value="PROTEIN_KINASE_ATP"/>
    <property type="match status" value="1"/>
</dbReference>
<feature type="domain" description="Protein kinase" evidence="10">
    <location>
        <begin position="396"/>
        <end position="718"/>
    </location>
</feature>
<accession>A0A2R6NIB9</accession>
<keyword evidence="3" id="KW-0808">Transferase</keyword>
<dbReference type="PANTHER" id="PTHR24058:SF103">
    <property type="entry name" value="SERINE_THREONINE-PROTEIN KINASE PRP4 HOMOLOG"/>
    <property type="match status" value="1"/>
</dbReference>
<proteinExistence type="inferred from homology"/>
<dbReference type="FunFam" id="1.10.510.10:FF:000078">
    <property type="entry name" value="Serine/threonine-protein kinase PRP4 homolog"/>
    <property type="match status" value="1"/>
</dbReference>
<feature type="region of interest" description="Disordered" evidence="9">
    <location>
        <begin position="1"/>
        <end position="186"/>
    </location>
</feature>
<keyword evidence="5" id="KW-0418">Kinase</keyword>
<evidence type="ECO:0000313" key="12">
    <source>
        <dbReference type="Proteomes" id="UP000186601"/>
    </source>
</evidence>
<dbReference type="InterPro" id="IPR017441">
    <property type="entry name" value="Protein_kinase_ATP_BS"/>
</dbReference>
<dbReference type="Gene3D" id="3.30.200.20">
    <property type="entry name" value="Phosphorylase Kinase, domain 1"/>
    <property type="match status" value="1"/>
</dbReference>
<evidence type="ECO:0000256" key="9">
    <source>
        <dbReference type="SAM" id="MobiDB-lite"/>
    </source>
</evidence>
<feature type="region of interest" description="Disordered" evidence="9">
    <location>
        <begin position="279"/>
        <end position="325"/>
    </location>
</feature>
<feature type="region of interest" description="Disordered" evidence="9">
    <location>
        <begin position="207"/>
        <end position="265"/>
    </location>
</feature>
<dbReference type="InterPro" id="IPR050494">
    <property type="entry name" value="Ser_Thr_dual-spec_kinase"/>
</dbReference>
<dbReference type="Pfam" id="PF00069">
    <property type="entry name" value="Pkinase"/>
    <property type="match status" value="1"/>
</dbReference>
<comment type="caution">
    <text evidence="11">The sequence shown here is derived from an EMBL/GenBank/DDBJ whole genome shotgun (WGS) entry which is preliminary data.</text>
</comment>
<evidence type="ECO:0000313" key="11">
    <source>
        <dbReference type="EMBL" id="PSR72109.1"/>
    </source>
</evidence>
<dbReference type="STRING" id="98765.A0A2R6NIB9"/>
<dbReference type="InterPro" id="IPR044092">
    <property type="entry name" value="STKc_PRP4"/>
</dbReference>
<dbReference type="Gene3D" id="1.10.510.10">
    <property type="entry name" value="Transferase(Phosphotransferase) domain 1"/>
    <property type="match status" value="1"/>
</dbReference>
<feature type="compositionally biased region" description="Basic and acidic residues" evidence="9">
    <location>
        <begin position="285"/>
        <end position="296"/>
    </location>
</feature>
<keyword evidence="6 8" id="KW-0067">ATP-binding</keyword>
<keyword evidence="12" id="KW-1185">Reference proteome</keyword>
<dbReference type="SUPFAM" id="SSF56112">
    <property type="entry name" value="Protein kinase-like (PK-like)"/>
    <property type="match status" value="1"/>
</dbReference>
<dbReference type="AlphaFoldDB" id="A0A2R6NIB9"/>
<evidence type="ECO:0000256" key="7">
    <source>
        <dbReference type="ARBA" id="ARBA00023596"/>
    </source>
</evidence>
<dbReference type="PANTHER" id="PTHR24058">
    <property type="entry name" value="DUAL SPECIFICITY PROTEIN KINASE"/>
    <property type="match status" value="1"/>
</dbReference>
<evidence type="ECO:0000256" key="5">
    <source>
        <dbReference type="ARBA" id="ARBA00022777"/>
    </source>
</evidence>
<dbReference type="Proteomes" id="UP000186601">
    <property type="component" value="Unassembled WGS sequence"/>
</dbReference>
<organism evidence="11 12">
    <name type="scientific">Hermanssonia centrifuga</name>
    <dbReference type="NCBI Taxonomy" id="98765"/>
    <lineage>
        <taxon>Eukaryota</taxon>
        <taxon>Fungi</taxon>
        <taxon>Dikarya</taxon>
        <taxon>Basidiomycota</taxon>
        <taxon>Agaricomycotina</taxon>
        <taxon>Agaricomycetes</taxon>
        <taxon>Polyporales</taxon>
        <taxon>Meruliaceae</taxon>
        <taxon>Hermanssonia</taxon>
    </lineage>
</organism>
<keyword evidence="4 8" id="KW-0547">Nucleotide-binding</keyword>
<dbReference type="GO" id="GO:0004674">
    <property type="term" value="F:protein serine/threonine kinase activity"/>
    <property type="evidence" value="ECO:0007669"/>
    <property type="project" value="UniProtKB-KW"/>
</dbReference>
<evidence type="ECO:0000256" key="4">
    <source>
        <dbReference type="ARBA" id="ARBA00022741"/>
    </source>
</evidence>
<feature type="compositionally biased region" description="Basic and acidic residues" evidence="9">
    <location>
        <begin position="307"/>
        <end position="322"/>
    </location>
</feature>
<feature type="compositionally biased region" description="Basic and acidic residues" evidence="9">
    <location>
        <begin position="18"/>
        <end position="35"/>
    </location>
</feature>
<protein>
    <recommendedName>
        <fullName evidence="1">non-specific serine/threonine protein kinase</fullName>
        <ecNumber evidence="1">2.7.11.1</ecNumber>
    </recommendedName>
</protein>
<feature type="compositionally biased region" description="Polar residues" evidence="9">
    <location>
        <begin position="208"/>
        <end position="218"/>
    </location>
</feature>
<evidence type="ECO:0000256" key="8">
    <source>
        <dbReference type="PROSITE-ProRule" id="PRU10141"/>
    </source>
</evidence>